<dbReference type="GO" id="GO:0005524">
    <property type="term" value="F:ATP binding"/>
    <property type="evidence" value="ECO:0007669"/>
    <property type="project" value="UniProtKB-KW"/>
</dbReference>
<keyword evidence="2" id="KW-0547">Nucleotide-binding</keyword>
<dbReference type="PANTHER" id="PTHR43788">
    <property type="entry name" value="DNA2/NAM7 HELICASE FAMILY MEMBER"/>
    <property type="match status" value="1"/>
</dbReference>
<dbReference type="Proteomes" id="UP000887572">
    <property type="component" value="Unplaced"/>
</dbReference>
<dbReference type="Pfam" id="PF13087">
    <property type="entry name" value="AAA_12"/>
    <property type="match status" value="1"/>
</dbReference>
<reference evidence="9" key="1">
    <citation type="submission" date="2022-11" db="UniProtKB">
        <authorList>
            <consortium name="WormBaseParasite"/>
        </authorList>
    </citation>
    <scope>IDENTIFICATION</scope>
</reference>
<dbReference type="Gene3D" id="3.40.50.300">
    <property type="entry name" value="P-loop containing nucleotide triphosphate hydrolases"/>
    <property type="match status" value="2"/>
</dbReference>
<proteinExistence type="inferred from homology"/>
<dbReference type="AlphaFoldDB" id="A0A914I6H3"/>
<dbReference type="SUPFAM" id="SSF52540">
    <property type="entry name" value="P-loop containing nucleoside triphosphate hydrolases"/>
    <property type="match status" value="1"/>
</dbReference>
<keyword evidence="4" id="KW-0347">Helicase</keyword>
<name>A0A914I6H3_GLORO</name>
<dbReference type="InterPro" id="IPR041679">
    <property type="entry name" value="DNA2/NAM7-like_C"/>
</dbReference>
<keyword evidence="5" id="KW-0067">ATP-binding</keyword>
<dbReference type="GO" id="GO:0043139">
    <property type="term" value="F:5'-3' DNA helicase activity"/>
    <property type="evidence" value="ECO:0007669"/>
    <property type="project" value="TreeGrafter"/>
</dbReference>
<evidence type="ECO:0000259" key="6">
    <source>
        <dbReference type="Pfam" id="PF13086"/>
    </source>
</evidence>
<dbReference type="InterPro" id="IPR047187">
    <property type="entry name" value="SF1_C_Upf1"/>
</dbReference>
<dbReference type="WBParaSite" id="Gr19_v10_g7760.t1">
    <property type="protein sequence ID" value="Gr19_v10_g7760.t1"/>
    <property type="gene ID" value="Gr19_v10_g7760"/>
</dbReference>
<accession>A0A914I6H3</accession>
<sequence>MFMMKFVVPLPPGKAFDCFFRPLFLQLRSSSSRAKARGKGKAKAKRPPKPFVFPAHFAQRLSQWKELLEAESLAMKEKNEQIFDEPLSVVLKNIERLPLSGDHLQFAPMSEDDDLFHIQPNMRVSIWLKEKDSLLKKEALTGIVHTKSDDLVEIRLTNQIASSVQSQSQLRVHSEWFLNPKHTNPFQFMKHLLQNPLEMQKLPGFDTLLYTYGINRNEKMKKIKRDKKLLFLLNRRLNGSQISAVAASINTHRPFVAIHGPPGTGKTRVIAEIVSQQVQKGKNVMVCAPSHKAVDNAMKACEMQGVPSFVRLGEVGDDSVLSQYRLKNLAQKHAEYEHLEKDIELSEELKSRTDYFENNRYMRRVHSILRTMSKRKNIICQSIGKGANVIFCTCTSGQMLQFLAKGWFQPDLVVMDEASQQAECVSWIMLLHAPRFVIVGDHQQLPPFLLSVQNIPSKNTEMSRHSLLEHISDNFKNEDLFHFLSTQYRSNELIQKWSNRMFYDNKLVTNPSTKSIRLRELIKKKQNWLIDDPLVLVDTDRGITDEKWLEIYRFFKLWHPLSFREGQHKHTQSFHNTGEALCAVLHMRALHLFGGLNKHQIGCITPYSAQTEKIQKLLSLEGDDGLNFEVSSVDSFQGQQREAIVMSLVRNNKMHELGFLREYRRTNVAVTRAKRQFFLIGSSSMLNADRMLKELLDVIKTDGRVFGPDALLPVALELYTGHSRKCAYPDATLHPAVSPSI</sequence>
<dbReference type="GO" id="GO:0016787">
    <property type="term" value="F:hydrolase activity"/>
    <property type="evidence" value="ECO:0007669"/>
    <property type="project" value="UniProtKB-KW"/>
</dbReference>
<dbReference type="InterPro" id="IPR027417">
    <property type="entry name" value="P-loop_NTPase"/>
</dbReference>
<dbReference type="PANTHER" id="PTHR43788:SF8">
    <property type="entry name" value="DNA-BINDING PROTEIN SMUBP-2"/>
    <property type="match status" value="1"/>
</dbReference>
<comment type="similarity">
    <text evidence="1">Belongs to the DNA2/NAM7 helicase family.</text>
</comment>
<feature type="domain" description="DNA2/NAM7 helicase-like C-terminal" evidence="7">
    <location>
        <begin position="465"/>
        <end position="683"/>
    </location>
</feature>
<feature type="domain" description="DNA2/NAM7 helicase helicase" evidence="6">
    <location>
        <begin position="237"/>
        <end position="451"/>
    </location>
</feature>
<keyword evidence="3" id="KW-0378">Hydrolase</keyword>
<organism evidence="8 9">
    <name type="scientific">Globodera rostochiensis</name>
    <name type="common">Golden nematode worm</name>
    <name type="synonym">Heterodera rostochiensis</name>
    <dbReference type="NCBI Taxonomy" id="31243"/>
    <lineage>
        <taxon>Eukaryota</taxon>
        <taxon>Metazoa</taxon>
        <taxon>Ecdysozoa</taxon>
        <taxon>Nematoda</taxon>
        <taxon>Chromadorea</taxon>
        <taxon>Rhabditida</taxon>
        <taxon>Tylenchina</taxon>
        <taxon>Tylenchomorpha</taxon>
        <taxon>Tylenchoidea</taxon>
        <taxon>Heteroderidae</taxon>
        <taxon>Heteroderinae</taxon>
        <taxon>Globodera</taxon>
    </lineage>
</organism>
<dbReference type="InterPro" id="IPR050534">
    <property type="entry name" value="Coronavir_polyprotein_1ab"/>
</dbReference>
<keyword evidence="8" id="KW-1185">Reference proteome</keyword>
<dbReference type="CDD" id="cd18808">
    <property type="entry name" value="SF1_C_Upf1"/>
    <property type="match status" value="1"/>
</dbReference>
<evidence type="ECO:0000256" key="2">
    <source>
        <dbReference type="ARBA" id="ARBA00022741"/>
    </source>
</evidence>
<dbReference type="Pfam" id="PF13086">
    <property type="entry name" value="AAA_11"/>
    <property type="match status" value="1"/>
</dbReference>
<evidence type="ECO:0000313" key="9">
    <source>
        <dbReference type="WBParaSite" id="Gr19_v10_g7760.t1"/>
    </source>
</evidence>
<evidence type="ECO:0000259" key="7">
    <source>
        <dbReference type="Pfam" id="PF13087"/>
    </source>
</evidence>
<evidence type="ECO:0000313" key="8">
    <source>
        <dbReference type="Proteomes" id="UP000887572"/>
    </source>
</evidence>
<evidence type="ECO:0000256" key="1">
    <source>
        <dbReference type="ARBA" id="ARBA00007913"/>
    </source>
</evidence>
<protein>
    <submittedName>
        <fullName evidence="9">Uncharacterized protein</fullName>
    </submittedName>
</protein>
<dbReference type="Gene3D" id="2.40.30.270">
    <property type="match status" value="1"/>
</dbReference>
<evidence type="ECO:0000256" key="3">
    <source>
        <dbReference type="ARBA" id="ARBA00022801"/>
    </source>
</evidence>
<dbReference type="InterPro" id="IPR041677">
    <property type="entry name" value="DNA2/NAM7_AAA_11"/>
</dbReference>
<evidence type="ECO:0000256" key="4">
    <source>
        <dbReference type="ARBA" id="ARBA00022806"/>
    </source>
</evidence>
<evidence type="ECO:0000256" key="5">
    <source>
        <dbReference type="ARBA" id="ARBA00022840"/>
    </source>
</evidence>